<reference evidence="5" key="1">
    <citation type="submission" date="2019-07" db="EMBL/GenBank/DDBJ databases">
        <title>Annotation for the trematode Paragonimus miyazaki's.</title>
        <authorList>
            <person name="Choi Y.-J."/>
        </authorList>
    </citation>
    <scope>NUCLEOTIDE SEQUENCE</scope>
    <source>
        <strain evidence="5">Japan</strain>
    </source>
</reference>
<evidence type="ECO:0000256" key="3">
    <source>
        <dbReference type="SAM" id="SignalP"/>
    </source>
</evidence>
<dbReference type="Gene3D" id="2.10.25.10">
    <property type="entry name" value="Laminin"/>
    <property type="match status" value="3"/>
</dbReference>
<feature type="domain" description="EGF-like" evidence="4">
    <location>
        <begin position="94"/>
        <end position="131"/>
    </location>
</feature>
<dbReference type="AlphaFoldDB" id="A0A8S9YTJ7"/>
<protein>
    <recommendedName>
        <fullName evidence="4">EGF-like domain-containing protein</fullName>
    </recommendedName>
</protein>
<dbReference type="SUPFAM" id="SSF57196">
    <property type="entry name" value="EGF/Laminin"/>
    <property type="match status" value="2"/>
</dbReference>
<dbReference type="SMART" id="SM00181">
    <property type="entry name" value="EGF"/>
    <property type="match status" value="3"/>
</dbReference>
<dbReference type="PROSITE" id="PS50026">
    <property type="entry name" value="EGF_3"/>
    <property type="match status" value="2"/>
</dbReference>
<sequence length="409" mass="44992">MDNIGDILVLLILTSLRCSQLDGQMNSATLQPSANVAPIKSNWTRSASTNIMAEGDRLFTESPPVSFRNPSFDQFPSAVSQMEIFSNRAVELNLLPACVPPCQNGGVCRKDEKQNTNFCLCPQDYTGSTCEMSETTPLKSCDDYTCKNGGICVGSSSHPNCSCPAEVMGTFCERRIRTYEVQLQVFEGGRPISWNKSFEDRESPAYRSVSSGVVGVLQLASKLGDDLLLVRTYNATEFKGFYNGSVWALAEVKFDLNDSLAARYTQNYVQAHLITGGTKLLKSLASTTISSPTDFGQVNISTFVVHAVDPCIAGRHDCSVNAACKIISPGIYTCECNTFTIDVSNDNFYPGRRCVYDGLIIFTFIVVGGILSMLIFVLCGCRRTIWYRYGNRQAQENLTLVNMPANYEI</sequence>
<evidence type="ECO:0000256" key="2">
    <source>
        <dbReference type="SAM" id="Phobius"/>
    </source>
</evidence>
<keyword evidence="2" id="KW-0812">Transmembrane</keyword>
<feature type="disulfide bond" evidence="1">
    <location>
        <begin position="163"/>
        <end position="172"/>
    </location>
</feature>
<comment type="caution">
    <text evidence="5">The sequence shown here is derived from an EMBL/GenBank/DDBJ whole genome shotgun (WGS) entry which is preliminary data.</text>
</comment>
<dbReference type="InterPro" id="IPR000742">
    <property type="entry name" value="EGF"/>
</dbReference>
<dbReference type="OrthoDB" id="10045365at2759"/>
<name>A0A8S9YTJ7_9TREM</name>
<feature type="disulfide bond" evidence="1">
    <location>
        <begin position="121"/>
        <end position="130"/>
    </location>
</feature>
<organism evidence="5 6">
    <name type="scientific">Paragonimus skrjabini miyazakii</name>
    <dbReference type="NCBI Taxonomy" id="59628"/>
    <lineage>
        <taxon>Eukaryota</taxon>
        <taxon>Metazoa</taxon>
        <taxon>Spiralia</taxon>
        <taxon>Lophotrochozoa</taxon>
        <taxon>Platyhelminthes</taxon>
        <taxon>Trematoda</taxon>
        <taxon>Digenea</taxon>
        <taxon>Plagiorchiida</taxon>
        <taxon>Troglotremata</taxon>
        <taxon>Troglotrematidae</taxon>
        <taxon>Paragonimus</taxon>
    </lineage>
</organism>
<evidence type="ECO:0000313" key="6">
    <source>
        <dbReference type="Proteomes" id="UP000822476"/>
    </source>
</evidence>
<feature type="transmembrane region" description="Helical" evidence="2">
    <location>
        <begin position="359"/>
        <end position="379"/>
    </location>
</feature>
<gene>
    <name evidence="5" type="ORF">EG68_04968</name>
</gene>
<evidence type="ECO:0000259" key="4">
    <source>
        <dbReference type="PROSITE" id="PS50026"/>
    </source>
</evidence>
<keyword evidence="1" id="KW-0245">EGF-like domain</keyword>
<keyword evidence="2" id="KW-0472">Membrane</keyword>
<feature type="disulfide bond" evidence="1">
    <location>
        <begin position="102"/>
        <end position="119"/>
    </location>
</feature>
<accession>A0A8S9YTJ7</accession>
<feature type="chain" id="PRO_5035933610" description="EGF-like domain-containing protein" evidence="3">
    <location>
        <begin position="24"/>
        <end position="409"/>
    </location>
</feature>
<evidence type="ECO:0000313" key="5">
    <source>
        <dbReference type="EMBL" id="KAF7257934.1"/>
    </source>
</evidence>
<dbReference type="CDD" id="cd00054">
    <property type="entry name" value="EGF_CA"/>
    <property type="match status" value="1"/>
</dbReference>
<comment type="caution">
    <text evidence="1">Lacks conserved residue(s) required for the propagation of feature annotation.</text>
</comment>
<feature type="domain" description="EGF-like" evidence="4">
    <location>
        <begin position="137"/>
        <end position="173"/>
    </location>
</feature>
<evidence type="ECO:0000256" key="1">
    <source>
        <dbReference type="PROSITE-ProRule" id="PRU00076"/>
    </source>
</evidence>
<keyword evidence="3" id="KW-0732">Signal</keyword>
<keyword evidence="2" id="KW-1133">Transmembrane helix</keyword>
<feature type="signal peptide" evidence="3">
    <location>
        <begin position="1"/>
        <end position="23"/>
    </location>
</feature>
<proteinExistence type="predicted"/>
<keyword evidence="6" id="KW-1185">Reference proteome</keyword>
<feature type="disulfide bond" evidence="1">
    <location>
        <begin position="98"/>
        <end position="108"/>
    </location>
</feature>
<keyword evidence="1" id="KW-1015">Disulfide bond</keyword>
<dbReference type="PROSITE" id="PS00022">
    <property type="entry name" value="EGF_1"/>
    <property type="match status" value="2"/>
</dbReference>
<dbReference type="InterPro" id="IPR051830">
    <property type="entry name" value="NOTCH_homolog"/>
</dbReference>
<dbReference type="PANTHER" id="PTHR24033:SF235">
    <property type="entry name" value="PROLINE-RICH PROTEIN 36-LIKE ISOFORM X1"/>
    <property type="match status" value="1"/>
</dbReference>
<dbReference type="EMBL" id="JTDE01002053">
    <property type="protein sequence ID" value="KAF7257934.1"/>
    <property type="molecule type" value="Genomic_DNA"/>
</dbReference>
<dbReference type="PANTHER" id="PTHR24033">
    <property type="entry name" value="EGF-LIKE DOMAIN-CONTAINING PROTEIN"/>
    <property type="match status" value="1"/>
</dbReference>
<dbReference type="Proteomes" id="UP000822476">
    <property type="component" value="Unassembled WGS sequence"/>
</dbReference>